<organism evidence="2 3">
    <name type="scientific">Solidesulfovibrio magneticus str. Maddingley MBC34</name>
    <dbReference type="NCBI Taxonomy" id="1206767"/>
    <lineage>
        <taxon>Bacteria</taxon>
        <taxon>Pseudomonadati</taxon>
        <taxon>Thermodesulfobacteriota</taxon>
        <taxon>Desulfovibrionia</taxon>
        <taxon>Desulfovibrionales</taxon>
        <taxon>Desulfovibrionaceae</taxon>
        <taxon>Solidesulfovibrio</taxon>
    </lineage>
</organism>
<dbReference type="InterPro" id="IPR006683">
    <property type="entry name" value="Thioestr_dom"/>
</dbReference>
<dbReference type="PATRIC" id="fig|1206767.3.peg.3098"/>
<gene>
    <name evidence="2" type="ORF">B193_3157</name>
</gene>
<sequence>MDVNTHRRIDPALCGRPESLEPGLARVAFTALPAMAADDRGLVHGGFVFGLADYAAMLAVNAPNVVLGAAEVRFTAPVVVGEVLMAEARLTETSGKKRLVAVTVRRGEEAVFTGTFTCFVPEKHVLDR</sequence>
<reference evidence="2 3" key="1">
    <citation type="submission" date="2012-07" db="EMBL/GenBank/DDBJ databases">
        <title>Draft genome sequence of Desulfovibrio magneticus str. Maddingley MBC34 obtained from a metagenomic sequence of a methanogenic enrichment isolated from coal-seam formation water in Victoria, Australia.</title>
        <authorList>
            <person name="Greenfield P."/>
            <person name="Hendry P."/>
            <person name="Li D."/>
            <person name="Rosewarne C.P."/>
            <person name="Tran-Dinh N."/>
            <person name="Elbourne L.D.H."/>
            <person name="Paulsen I.T."/>
            <person name="Midgley D.J."/>
        </authorList>
    </citation>
    <scope>NUCLEOTIDE SEQUENCE [LARGE SCALE GENOMIC DNA]</scope>
    <source>
        <strain evidence="3">Maddingley MBC34</strain>
    </source>
</reference>
<dbReference type="SUPFAM" id="SSF54637">
    <property type="entry name" value="Thioesterase/thiol ester dehydrase-isomerase"/>
    <property type="match status" value="1"/>
</dbReference>
<accession>K6H6N7</accession>
<dbReference type="PANTHER" id="PTHR42856">
    <property type="entry name" value="ACYL-COENZYME A THIOESTERASE PAAI"/>
    <property type="match status" value="1"/>
</dbReference>
<dbReference type="GO" id="GO:0016289">
    <property type="term" value="F:acyl-CoA hydrolase activity"/>
    <property type="evidence" value="ECO:0007669"/>
    <property type="project" value="TreeGrafter"/>
</dbReference>
<dbReference type="InterPro" id="IPR029069">
    <property type="entry name" value="HotDog_dom_sf"/>
</dbReference>
<dbReference type="Pfam" id="PF03061">
    <property type="entry name" value="4HBT"/>
    <property type="match status" value="1"/>
</dbReference>
<dbReference type="InterPro" id="IPR052723">
    <property type="entry name" value="Acyl-CoA_thioesterase_PaaI"/>
</dbReference>
<evidence type="ECO:0000259" key="1">
    <source>
        <dbReference type="Pfam" id="PF03061"/>
    </source>
</evidence>
<evidence type="ECO:0000313" key="3">
    <source>
        <dbReference type="Proteomes" id="UP000006272"/>
    </source>
</evidence>
<proteinExistence type="predicted"/>
<dbReference type="EMBL" id="ALAO01000284">
    <property type="protein sequence ID" value="EKO38153.1"/>
    <property type="molecule type" value="Genomic_DNA"/>
</dbReference>
<dbReference type="PANTHER" id="PTHR42856:SF1">
    <property type="entry name" value="ACYL-COENZYME A THIOESTERASE PAAI"/>
    <property type="match status" value="1"/>
</dbReference>
<dbReference type="Proteomes" id="UP000006272">
    <property type="component" value="Unassembled WGS sequence"/>
</dbReference>
<name>K6H6N7_9BACT</name>
<comment type="caution">
    <text evidence="2">The sequence shown here is derived from an EMBL/GenBank/DDBJ whole genome shotgun (WGS) entry which is preliminary data.</text>
</comment>
<evidence type="ECO:0000313" key="2">
    <source>
        <dbReference type="EMBL" id="EKO38153.1"/>
    </source>
</evidence>
<dbReference type="CDD" id="cd03443">
    <property type="entry name" value="PaaI_thioesterase"/>
    <property type="match status" value="1"/>
</dbReference>
<dbReference type="Gene3D" id="3.10.129.10">
    <property type="entry name" value="Hotdog Thioesterase"/>
    <property type="match status" value="1"/>
</dbReference>
<dbReference type="AlphaFoldDB" id="K6H6N7"/>
<protein>
    <recommendedName>
        <fullName evidence="1">Thioesterase domain-containing protein</fullName>
    </recommendedName>
</protein>
<feature type="domain" description="Thioesterase" evidence="1">
    <location>
        <begin position="41"/>
        <end position="110"/>
    </location>
</feature>